<dbReference type="InterPro" id="IPR011049">
    <property type="entry name" value="Serralysin-like_metalloprot_C"/>
</dbReference>
<dbReference type="Gene3D" id="2.150.10.10">
    <property type="entry name" value="Serralysin-like metalloprotease, C-terminal"/>
    <property type="match status" value="2"/>
</dbReference>
<evidence type="ECO:0000313" key="1">
    <source>
        <dbReference type="EMBL" id="MBB4042194.1"/>
    </source>
</evidence>
<reference evidence="1 2" key="1">
    <citation type="submission" date="2020-08" db="EMBL/GenBank/DDBJ databases">
        <title>Genomic Encyclopedia of Type Strains, Phase IV (KMG-IV): sequencing the most valuable type-strain genomes for metagenomic binning, comparative biology and taxonomic classification.</title>
        <authorList>
            <person name="Goeker M."/>
        </authorList>
    </citation>
    <scope>NUCLEOTIDE SEQUENCE [LARGE SCALE GENOMIC DNA]</scope>
    <source>
        <strain evidence="1 2">DSM 15743</strain>
    </source>
</reference>
<dbReference type="SUPFAM" id="SSF51120">
    <property type="entry name" value="beta-Roll"/>
    <property type="match status" value="2"/>
</dbReference>
<dbReference type="PRINTS" id="PR00313">
    <property type="entry name" value="CABNDNGRPT"/>
</dbReference>
<comment type="caution">
    <text evidence="1">The sequence shown here is derived from an EMBL/GenBank/DDBJ whole genome shotgun (WGS) entry which is preliminary data.</text>
</comment>
<dbReference type="RefSeq" id="WP_368361271.1">
    <property type="nucleotide sequence ID" value="NZ_JACIDC010000024.1"/>
</dbReference>
<dbReference type="Pfam" id="PF00353">
    <property type="entry name" value="HemolysinCabind"/>
    <property type="match status" value="3"/>
</dbReference>
<dbReference type="AlphaFoldDB" id="A0A7W6IJX5"/>
<proteinExistence type="predicted"/>
<name>A0A7W6IJX5_9HYPH</name>
<dbReference type="PROSITE" id="PS00330">
    <property type="entry name" value="HEMOLYSIN_CALCIUM"/>
    <property type="match status" value="2"/>
</dbReference>
<dbReference type="GO" id="GO:0005509">
    <property type="term" value="F:calcium ion binding"/>
    <property type="evidence" value="ECO:0007669"/>
    <property type="project" value="InterPro"/>
</dbReference>
<dbReference type="InterPro" id="IPR018511">
    <property type="entry name" value="Hemolysin-typ_Ca-bd_CS"/>
</dbReference>
<accession>A0A7W6IJX5</accession>
<keyword evidence="2" id="KW-1185">Reference proteome</keyword>
<protein>
    <submittedName>
        <fullName evidence="1">Ca2+-binding RTX toxin-like protein</fullName>
    </submittedName>
</protein>
<feature type="non-terminal residue" evidence="1">
    <location>
        <position position="500"/>
    </location>
</feature>
<organism evidence="1 2">
    <name type="scientific">Microvirga flocculans</name>
    <dbReference type="NCBI Taxonomy" id="217168"/>
    <lineage>
        <taxon>Bacteria</taxon>
        <taxon>Pseudomonadati</taxon>
        <taxon>Pseudomonadota</taxon>
        <taxon>Alphaproteobacteria</taxon>
        <taxon>Hyphomicrobiales</taxon>
        <taxon>Methylobacteriaceae</taxon>
        <taxon>Microvirga</taxon>
    </lineage>
</organism>
<dbReference type="EMBL" id="JACIDC010000024">
    <property type="protein sequence ID" value="MBB4042194.1"/>
    <property type="molecule type" value="Genomic_DNA"/>
</dbReference>
<gene>
    <name evidence="1" type="ORF">GGR34_003882</name>
</gene>
<sequence length="500" mass="53563">MYSIEEEWNRYNSTYGGTVGYGGAQAGTGVGGVDGVGPIIVHNDGNVSTGNTTTRQTMPDGSVVVTTVTDGLREQQITTPDGIKATTTEHASFIDQNGVQQPSFTEQTIDRPDGTSTYRLTRDDGYAIEMQVSKDKVIESSEYLPDGTQIYKTSYPDGRTVENIFAPDDVYIERYIAPDGHKDIFVRYKDGTISHTSINQNAGEYTRDTQFANGTTVHEVGSQIPISEHEWLRGRSVFTDYGTHAIEVTQYIEKSFLLGDSYNYNVKTVTRTIGEEGITHTETTDFIWTEESITPQNINDYFMTFDEFLERLEVVKEVFDDVSTSGNDIKKTGTLTFKIGSESQHLESHIGSSQGDNLQGLGLLYGAAGQDTLMGSDNCDILMGGLDNDVLKGGQGADLLDGGSGYDTASYASAATGIVASLTDASQNTGEAAGDVYDGIEGLIGSNFNDKLTGDAAGNTILSNAGNDTLAGLDGNDRLFGGADQDLLQGGTGADRLDGG</sequence>
<dbReference type="InterPro" id="IPR001343">
    <property type="entry name" value="Hemolysn_Ca-bd"/>
</dbReference>
<dbReference type="Proteomes" id="UP000519439">
    <property type="component" value="Unassembled WGS sequence"/>
</dbReference>
<evidence type="ECO:0000313" key="2">
    <source>
        <dbReference type="Proteomes" id="UP000519439"/>
    </source>
</evidence>